<feature type="transmembrane region" description="Helical" evidence="1">
    <location>
        <begin position="46"/>
        <end position="69"/>
    </location>
</feature>
<sequence length="332" mass="36247">MRFGCRTIFQNILRALPVRATVAETAAHVLSESKTMKTIQQRSSGFTLIELLVVIAIIAILIALLLPAVQQAREAARRTSCKNNLKQLGLGLHNYHDTHGCYPPGYIYKPGASGNQLGYSWIAMILPMIDQANLYHQFNFNLPIFDAANVTPRETQLSALLCPSDSVSEKNFVEMGSSAERYAMGCYVASFGPPDLDATQEKRTGMFSRNSSTRARDVIDGLSNTLCVGERQNGVFRNGASHGNHFEYETTWAGAVREITDPTDDHGHMVLFQSGHVPNNPQSDDRDVSAPHIGFAQFLLGDGSVRLIGSSIDFGVYTGLSTISGGEVIGEY</sequence>
<dbReference type="InterPro" id="IPR012902">
    <property type="entry name" value="N_methyl_site"/>
</dbReference>
<evidence type="ECO:0000256" key="1">
    <source>
        <dbReference type="SAM" id="Phobius"/>
    </source>
</evidence>
<reference evidence="3 4" key="1">
    <citation type="submission" date="2019-03" db="EMBL/GenBank/DDBJ databases">
        <title>Deep-cultivation of Planctomycetes and their phenomic and genomic characterization uncovers novel biology.</title>
        <authorList>
            <person name="Wiegand S."/>
            <person name="Jogler M."/>
            <person name="Boedeker C."/>
            <person name="Pinto D."/>
            <person name="Vollmers J."/>
            <person name="Rivas-Marin E."/>
            <person name="Kohn T."/>
            <person name="Peeters S.H."/>
            <person name="Heuer A."/>
            <person name="Rast P."/>
            <person name="Oberbeckmann S."/>
            <person name="Bunk B."/>
            <person name="Jeske O."/>
            <person name="Meyerdierks A."/>
            <person name="Storesund J.E."/>
            <person name="Kallscheuer N."/>
            <person name="Luecker S."/>
            <person name="Lage O.M."/>
            <person name="Pohl T."/>
            <person name="Merkel B.J."/>
            <person name="Hornburger P."/>
            <person name="Mueller R.-W."/>
            <person name="Bruemmer F."/>
            <person name="Labrenz M."/>
            <person name="Spormann A.M."/>
            <person name="Op den Camp H."/>
            <person name="Overmann J."/>
            <person name="Amann R."/>
            <person name="Jetten M.S.M."/>
            <person name="Mascher T."/>
            <person name="Medema M.H."/>
            <person name="Devos D.P."/>
            <person name="Kaster A.-K."/>
            <person name="Ovreas L."/>
            <person name="Rohde M."/>
            <person name="Galperin M.Y."/>
            <person name="Jogler C."/>
        </authorList>
    </citation>
    <scope>NUCLEOTIDE SEQUENCE [LARGE SCALE GENOMIC DNA]</scope>
    <source>
        <strain evidence="3 4">Enr10</strain>
    </source>
</reference>
<accession>A0A517Q2D8</accession>
<feature type="domain" description="DUF1559" evidence="2">
    <location>
        <begin position="70"/>
        <end position="314"/>
    </location>
</feature>
<dbReference type="PROSITE" id="PS00409">
    <property type="entry name" value="PROKAR_NTER_METHYL"/>
    <property type="match status" value="1"/>
</dbReference>
<dbReference type="Gene3D" id="3.30.700.10">
    <property type="entry name" value="Glycoprotein, Type 4 Pilin"/>
    <property type="match status" value="1"/>
</dbReference>
<dbReference type="PANTHER" id="PTHR30093:SF2">
    <property type="entry name" value="TYPE II SECRETION SYSTEM PROTEIN H"/>
    <property type="match status" value="1"/>
</dbReference>
<gene>
    <name evidence="3" type="primary">xcpT_18</name>
    <name evidence="3" type="ORF">Enr10x_11010</name>
</gene>
<evidence type="ECO:0000313" key="4">
    <source>
        <dbReference type="Proteomes" id="UP000315647"/>
    </source>
</evidence>
<dbReference type="AlphaFoldDB" id="A0A517Q2D8"/>
<organism evidence="3 4">
    <name type="scientific">Gimesia panareensis</name>
    <dbReference type="NCBI Taxonomy" id="2527978"/>
    <lineage>
        <taxon>Bacteria</taxon>
        <taxon>Pseudomonadati</taxon>
        <taxon>Planctomycetota</taxon>
        <taxon>Planctomycetia</taxon>
        <taxon>Planctomycetales</taxon>
        <taxon>Planctomycetaceae</taxon>
        <taxon>Gimesia</taxon>
    </lineage>
</organism>
<dbReference type="NCBIfam" id="TIGR02532">
    <property type="entry name" value="IV_pilin_GFxxxE"/>
    <property type="match status" value="1"/>
</dbReference>
<keyword evidence="1" id="KW-1133">Transmembrane helix</keyword>
<protein>
    <submittedName>
        <fullName evidence="3">Type II secretion system protein G</fullName>
    </submittedName>
</protein>
<dbReference type="SUPFAM" id="SSF54523">
    <property type="entry name" value="Pili subunits"/>
    <property type="match status" value="1"/>
</dbReference>
<dbReference type="InterPro" id="IPR045584">
    <property type="entry name" value="Pilin-like"/>
</dbReference>
<dbReference type="Pfam" id="PF07596">
    <property type="entry name" value="SBP_bac_10"/>
    <property type="match status" value="1"/>
</dbReference>
<dbReference type="EMBL" id="CP037421">
    <property type="protein sequence ID" value="QDT25804.1"/>
    <property type="molecule type" value="Genomic_DNA"/>
</dbReference>
<keyword evidence="1" id="KW-0472">Membrane</keyword>
<dbReference type="Proteomes" id="UP000315647">
    <property type="component" value="Chromosome"/>
</dbReference>
<dbReference type="PANTHER" id="PTHR30093">
    <property type="entry name" value="GENERAL SECRETION PATHWAY PROTEIN G"/>
    <property type="match status" value="1"/>
</dbReference>
<evidence type="ECO:0000259" key="2">
    <source>
        <dbReference type="Pfam" id="PF07596"/>
    </source>
</evidence>
<proteinExistence type="predicted"/>
<name>A0A517Q2D8_9PLAN</name>
<dbReference type="InterPro" id="IPR011453">
    <property type="entry name" value="DUF1559"/>
</dbReference>
<evidence type="ECO:0000313" key="3">
    <source>
        <dbReference type="EMBL" id="QDT25804.1"/>
    </source>
</evidence>
<dbReference type="Pfam" id="PF07963">
    <property type="entry name" value="N_methyl"/>
    <property type="match status" value="1"/>
</dbReference>
<keyword evidence="1" id="KW-0812">Transmembrane</keyword>
<keyword evidence="4" id="KW-1185">Reference proteome</keyword>